<gene>
    <name evidence="1" type="ORF">FMOSSE_LOCUS1397</name>
</gene>
<dbReference type="GO" id="GO:0000917">
    <property type="term" value="P:division septum assembly"/>
    <property type="evidence" value="ECO:0007669"/>
    <property type="project" value="TreeGrafter"/>
</dbReference>
<keyword evidence="2" id="KW-1185">Reference proteome</keyword>
<dbReference type="PANTHER" id="PTHR36419:SF1">
    <property type="entry name" value="RHO1 GEF LOCALIZING PROTEIN 1"/>
    <property type="match status" value="1"/>
</dbReference>
<organism evidence="1 2">
    <name type="scientific">Funneliformis mosseae</name>
    <name type="common">Endomycorrhizal fungus</name>
    <name type="synonym">Glomus mosseae</name>
    <dbReference type="NCBI Taxonomy" id="27381"/>
    <lineage>
        <taxon>Eukaryota</taxon>
        <taxon>Fungi</taxon>
        <taxon>Fungi incertae sedis</taxon>
        <taxon>Mucoromycota</taxon>
        <taxon>Glomeromycotina</taxon>
        <taxon>Glomeromycetes</taxon>
        <taxon>Glomerales</taxon>
        <taxon>Glomeraceae</taxon>
        <taxon>Funneliformis</taxon>
    </lineage>
</organism>
<dbReference type="PANTHER" id="PTHR36419">
    <property type="entry name" value="ARRESTIN FAMILY PROTEIN 1"/>
    <property type="match status" value="1"/>
</dbReference>
<name>A0A9N8VA92_FUNMO</name>
<evidence type="ECO:0000313" key="1">
    <source>
        <dbReference type="EMBL" id="CAG8449314.1"/>
    </source>
</evidence>
<sequence length="370" mass="42643">MANLFRGPERSSYKEFTPFAYFSYQLGRETFQQGYLGITSNVSIVGLLNLRFPAQQPLYAKQIQIHFLGTECVQIQGTGPKVLVYDTNPICTVTIELWKSPDDKYHQIHDMDLPFEIPLPIDIPSSMSIDKGRGKIEYCLQAIISKRSNFRGSEKIIQCAYDVNRYILPPLPEPRQWIKEDPMKQGIKYEISLNNNVFGPRCPIVVRMKLTFYDPRVSLENIVIGLREYTVIADQSEFDIKKKSKYKLKTILKGRQISMTSESQYSECTTDIQFTIPEDCVGKLTWSHESFNIAVFHKLKIKVRFGLFSKYNFNLDVPVKIVNMLSVEEEEFLADEVLHQQEISIYSDAPPPAYEPDRFTNPVSLPLYSS</sequence>
<dbReference type="InterPro" id="IPR053060">
    <property type="entry name" value="Cytokinesis_Signaling_Reg"/>
</dbReference>
<dbReference type="Gene3D" id="2.60.40.640">
    <property type="match status" value="1"/>
</dbReference>
<dbReference type="AlphaFoldDB" id="A0A9N8VA92"/>
<dbReference type="Proteomes" id="UP000789375">
    <property type="component" value="Unassembled WGS sequence"/>
</dbReference>
<dbReference type="GO" id="GO:0000935">
    <property type="term" value="C:division septum"/>
    <property type="evidence" value="ECO:0007669"/>
    <property type="project" value="TreeGrafter"/>
</dbReference>
<accession>A0A9N8VA92</accession>
<comment type="caution">
    <text evidence="1">The sequence shown here is derived from an EMBL/GenBank/DDBJ whole genome shotgun (WGS) entry which is preliminary data.</text>
</comment>
<dbReference type="InterPro" id="IPR014752">
    <property type="entry name" value="Arrestin-like_C"/>
</dbReference>
<dbReference type="EMBL" id="CAJVPP010000161">
    <property type="protein sequence ID" value="CAG8449314.1"/>
    <property type="molecule type" value="Genomic_DNA"/>
</dbReference>
<proteinExistence type="predicted"/>
<protein>
    <submittedName>
        <fullName evidence="1">12603_t:CDS:1</fullName>
    </submittedName>
</protein>
<reference evidence="1" key="1">
    <citation type="submission" date="2021-06" db="EMBL/GenBank/DDBJ databases">
        <authorList>
            <person name="Kallberg Y."/>
            <person name="Tangrot J."/>
            <person name="Rosling A."/>
        </authorList>
    </citation>
    <scope>NUCLEOTIDE SEQUENCE</scope>
    <source>
        <strain evidence="1">87-6 pot B 2015</strain>
    </source>
</reference>
<evidence type="ECO:0000313" key="2">
    <source>
        <dbReference type="Proteomes" id="UP000789375"/>
    </source>
</evidence>